<dbReference type="InterPro" id="IPR053137">
    <property type="entry name" value="NLR-like"/>
</dbReference>
<dbReference type="OrthoDB" id="1577640at2759"/>
<comment type="caution">
    <text evidence="1">The sequence shown here is derived from an EMBL/GenBank/DDBJ whole genome shotgun (WGS) entry which is preliminary data.</text>
</comment>
<dbReference type="EMBL" id="JAGMUV010000029">
    <property type="protein sequence ID" value="KAH7116282.1"/>
    <property type="molecule type" value="Genomic_DNA"/>
</dbReference>
<name>A0A9P9IDW0_9HYPO</name>
<dbReference type="AlphaFoldDB" id="A0A9P9IDW0"/>
<evidence type="ECO:0000313" key="2">
    <source>
        <dbReference type="Proteomes" id="UP000738349"/>
    </source>
</evidence>
<dbReference type="InterPro" id="IPR035994">
    <property type="entry name" value="Nucleoside_phosphorylase_sf"/>
</dbReference>
<protein>
    <submittedName>
        <fullName evidence="1">Uncharacterized protein</fullName>
    </submittedName>
</protein>
<dbReference type="PANTHER" id="PTHR46082:SF11">
    <property type="entry name" value="AAA+ ATPASE DOMAIN-CONTAINING PROTEIN-RELATED"/>
    <property type="match status" value="1"/>
</dbReference>
<keyword evidence="2" id="KW-1185">Reference proteome</keyword>
<gene>
    <name evidence="1" type="ORF">EDB81DRAFT_862077</name>
</gene>
<dbReference type="Proteomes" id="UP000738349">
    <property type="component" value="Unassembled WGS sequence"/>
</dbReference>
<dbReference type="GO" id="GO:0003824">
    <property type="term" value="F:catalytic activity"/>
    <property type="evidence" value="ECO:0007669"/>
    <property type="project" value="InterPro"/>
</dbReference>
<reference evidence="1" key="1">
    <citation type="journal article" date="2021" name="Nat. Commun.">
        <title>Genetic determinants of endophytism in the Arabidopsis root mycobiome.</title>
        <authorList>
            <person name="Mesny F."/>
            <person name="Miyauchi S."/>
            <person name="Thiergart T."/>
            <person name="Pickel B."/>
            <person name="Atanasova L."/>
            <person name="Karlsson M."/>
            <person name="Huettel B."/>
            <person name="Barry K.W."/>
            <person name="Haridas S."/>
            <person name="Chen C."/>
            <person name="Bauer D."/>
            <person name="Andreopoulos W."/>
            <person name="Pangilinan J."/>
            <person name="LaButti K."/>
            <person name="Riley R."/>
            <person name="Lipzen A."/>
            <person name="Clum A."/>
            <person name="Drula E."/>
            <person name="Henrissat B."/>
            <person name="Kohler A."/>
            <person name="Grigoriev I.V."/>
            <person name="Martin F.M."/>
            <person name="Hacquard S."/>
        </authorList>
    </citation>
    <scope>NUCLEOTIDE SEQUENCE</scope>
    <source>
        <strain evidence="1">MPI-CAGE-AT-0147</strain>
    </source>
</reference>
<dbReference type="Gene3D" id="3.40.50.1580">
    <property type="entry name" value="Nucleoside phosphorylase domain"/>
    <property type="match status" value="1"/>
</dbReference>
<dbReference type="PANTHER" id="PTHR46082">
    <property type="entry name" value="ATP/GTP-BINDING PROTEIN-RELATED"/>
    <property type="match status" value="1"/>
</dbReference>
<accession>A0A9P9IDW0</accession>
<sequence>MLSSPSCPTGVRHSHCSKRRRRYVEQLSQCQIWSDGRNRRRCTSAKHDTRLGDIAVSAPRDGEGGVFQYDFGKSIQYQKFRTTGFLNQPPRLLRAAANELGAQYEEEGHQLEDAINVALEKHTGCGRSTSDRTAAATGCMEAEPSILQTMNQAIRGSGNLWAPVNLWAPDKPLHVQYTPDSMRFFAVATLLVALAAAAPTDEVESLEKRACTKQGCISQCCKQYGDCNFLLARNPTAVDSPLSVSVYAGGCERLCAGRSGGD</sequence>
<dbReference type="GO" id="GO:0009116">
    <property type="term" value="P:nucleoside metabolic process"/>
    <property type="evidence" value="ECO:0007669"/>
    <property type="project" value="InterPro"/>
</dbReference>
<organism evidence="1 2">
    <name type="scientific">Dactylonectria macrodidyma</name>
    <dbReference type="NCBI Taxonomy" id="307937"/>
    <lineage>
        <taxon>Eukaryota</taxon>
        <taxon>Fungi</taxon>
        <taxon>Dikarya</taxon>
        <taxon>Ascomycota</taxon>
        <taxon>Pezizomycotina</taxon>
        <taxon>Sordariomycetes</taxon>
        <taxon>Hypocreomycetidae</taxon>
        <taxon>Hypocreales</taxon>
        <taxon>Nectriaceae</taxon>
        <taxon>Dactylonectria</taxon>
    </lineage>
</organism>
<proteinExistence type="predicted"/>
<evidence type="ECO:0000313" key="1">
    <source>
        <dbReference type="EMBL" id="KAH7116282.1"/>
    </source>
</evidence>